<gene>
    <name evidence="2" type="ORF">B0H67DRAFT_573009</name>
</gene>
<dbReference type="AlphaFoldDB" id="A0AA40E1N6"/>
<evidence type="ECO:0000313" key="3">
    <source>
        <dbReference type="Proteomes" id="UP001172102"/>
    </source>
</evidence>
<evidence type="ECO:0000313" key="2">
    <source>
        <dbReference type="EMBL" id="KAK0719388.1"/>
    </source>
</evidence>
<feature type="compositionally biased region" description="Basic and acidic residues" evidence="1">
    <location>
        <begin position="14"/>
        <end position="39"/>
    </location>
</feature>
<protein>
    <submittedName>
        <fullName evidence="2">Uncharacterized protein</fullName>
    </submittedName>
</protein>
<reference evidence="2" key="1">
    <citation type="submission" date="2023-06" db="EMBL/GenBank/DDBJ databases">
        <title>Genome-scale phylogeny and comparative genomics of the fungal order Sordariales.</title>
        <authorList>
            <consortium name="Lawrence Berkeley National Laboratory"/>
            <person name="Hensen N."/>
            <person name="Bonometti L."/>
            <person name="Westerberg I."/>
            <person name="Brannstrom I.O."/>
            <person name="Guillou S."/>
            <person name="Cros-Aarteil S."/>
            <person name="Calhoun S."/>
            <person name="Haridas S."/>
            <person name="Kuo A."/>
            <person name="Mondo S."/>
            <person name="Pangilinan J."/>
            <person name="Riley R."/>
            <person name="Labutti K."/>
            <person name="Andreopoulos B."/>
            <person name="Lipzen A."/>
            <person name="Chen C."/>
            <person name="Yanf M."/>
            <person name="Daum C."/>
            <person name="Ng V."/>
            <person name="Clum A."/>
            <person name="Steindorff A."/>
            <person name="Ohm R."/>
            <person name="Martin F."/>
            <person name="Silar P."/>
            <person name="Natvig D."/>
            <person name="Lalanne C."/>
            <person name="Gautier V."/>
            <person name="Ament-Velasquez S.L."/>
            <person name="Kruys A."/>
            <person name="Hutchinson M.I."/>
            <person name="Powell A.J."/>
            <person name="Barry K."/>
            <person name="Miller A.N."/>
            <person name="Grigoriev I.V."/>
            <person name="Debuchy R."/>
            <person name="Gladieux P."/>
            <person name="Thoren M.H."/>
            <person name="Johannesson H."/>
        </authorList>
    </citation>
    <scope>NUCLEOTIDE SEQUENCE</scope>
    <source>
        <strain evidence="2">SMH4607-1</strain>
    </source>
</reference>
<feature type="compositionally biased region" description="Pro residues" evidence="1">
    <location>
        <begin position="151"/>
        <end position="162"/>
    </location>
</feature>
<feature type="region of interest" description="Disordered" evidence="1">
    <location>
        <begin position="135"/>
        <end position="162"/>
    </location>
</feature>
<name>A0AA40E1N6_9PEZI</name>
<organism evidence="2 3">
    <name type="scientific">Lasiosphaeris hirsuta</name>
    <dbReference type="NCBI Taxonomy" id="260670"/>
    <lineage>
        <taxon>Eukaryota</taxon>
        <taxon>Fungi</taxon>
        <taxon>Dikarya</taxon>
        <taxon>Ascomycota</taxon>
        <taxon>Pezizomycotina</taxon>
        <taxon>Sordariomycetes</taxon>
        <taxon>Sordariomycetidae</taxon>
        <taxon>Sordariales</taxon>
        <taxon>Lasiosphaeriaceae</taxon>
        <taxon>Lasiosphaeris</taxon>
    </lineage>
</organism>
<feature type="compositionally biased region" description="Low complexity" evidence="1">
    <location>
        <begin position="140"/>
        <end position="150"/>
    </location>
</feature>
<accession>A0AA40E1N6</accession>
<keyword evidence="3" id="KW-1185">Reference proteome</keyword>
<proteinExistence type="predicted"/>
<feature type="compositionally biased region" description="Basic and acidic residues" evidence="1">
    <location>
        <begin position="302"/>
        <end position="319"/>
    </location>
</feature>
<feature type="region of interest" description="Disordered" evidence="1">
    <location>
        <begin position="236"/>
        <end position="340"/>
    </location>
</feature>
<feature type="compositionally biased region" description="Basic residues" evidence="1">
    <location>
        <begin position="320"/>
        <end position="340"/>
    </location>
</feature>
<sequence>MSGGPFSGGFSHADISDHATSHHHGGEQYVGEGDRDGNSDHWGPVPPSPDPGDIYTPGNGTPGAGFPADGEATWAPPPSPLGGSDSSSSPPRSPMTTGSPEHVPAPHNGGYRPGTNVASYDRVSYSKLQRSTLRTNAACGPHPASPSAGMAPPPMPPIDFGFPPPMPPIGLPPPTPVPGPLPPMPFGPGCPFHAPAPPTPGANGGGASYPAGTIVSTWGVNMVLYAPSMPFGYRFQTPPSPVLPDDHGSYPEPERDWRHIDSEDMREQGPDWQDGHVPASPSAYGSVETDEASSVDAQSVAGDRDAGGCEYRRDGESSRRAHGASGKKQKSSHKRNRSRR</sequence>
<evidence type="ECO:0000256" key="1">
    <source>
        <dbReference type="SAM" id="MobiDB-lite"/>
    </source>
</evidence>
<feature type="compositionally biased region" description="Basic and acidic residues" evidence="1">
    <location>
        <begin position="244"/>
        <end position="269"/>
    </location>
</feature>
<dbReference type="EMBL" id="JAUKUA010000003">
    <property type="protein sequence ID" value="KAK0719388.1"/>
    <property type="molecule type" value="Genomic_DNA"/>
</dbReference>
<dbReference type="Proteomes" id="UP001172102">
    <property type="component" value="Unassembled WGS sequence"/>
</dbReference>
<feature type="compositionally biased region" description="Low complexity" evidence="1">
    <location>
        <begin position="81"/>
        <end position="100"/>
    </location>
</feature>
<comment type="caution">
    <text evidence="2">The sequence shown here is derived from an EMBL/GenBank/DDBJ whole genome shotgun (WGS) entry which is preliminary data.</text>
</comment>
<feature type="region of interest" description="Disordered" evidence="1">
    <location>
        <begin position="1"/>
        <end position="117"/>
    </location>
</feature>